<dbReference type="SUPFAM" id="SSF47413">
    <property type="entry name" value="lambda repressor-like DNA-binding domains"/>
    <property type="match status" value="1"/>
</dbReference>
<dbReference type="AlphaFoldDB" id="A0A964BTL5"/>
<accession>A0A964BTL5</accession>
<dbReference type="Proteomes" id="UP000729733">
    <property type="component" value="Unassembled WGS sequence"/>
</dbReference>
<gene>
    <name evidence="2" type="ORF">I4641_20075</name>
</gene>
<dbReference type="InterPro" id="IPR001387">
    <property type="entry name" value="Cro/C1-type_HTH"/>
</dbReference>
<sequence length="107" mass="11788">MAEVNHREESSGNVFADLNIPEPSLYLAKAELANQICTVIQERNLTQVEAAEILGINQPKVSALTRGNLDGFSSDRLFKFLNLLGQDIEIVIRPHTDANREAGIKVS</sequence>
<dbReference type="Gene3D" id="1.10.260.40">
    <property type="entry name" value="lambda repressor-like DNA-binding domains"/>
    <property type="match status" value="1"/>
</dbReference>
<dbReference type="Pfam" id="PF13744">
    <property type="entry name" value="HTH_37"/>
    <property type="match status" value="1"/>
</dbReference>
<proteinExistence type="predicted"/>
<protein>
    <submittedName>
        <fullName evidence="2">XRE family transcriptional regulator</fullName>
    </submittedName>
</protein>
<dbReference type="SMART" id="SM00530">
    <property type="entry name" value="HTH_XRE"/>
    <property type="match status" value="1"/>
</dbReference>
<organism evidence="2 3">
    <name type="scientific">Waterburya agarophytonicola KI4</name>
    <dbReference type="NCBI Taxonomy" id="2874699"/>
    <lineage>
        <taxon>Bacteria</taxon>
        <taxon>Bacillati</taxon>
        <taxon>Cyanobacteriota</taxon>
        <taxon>Cyanophyceae</taxon>
        <taxon>Pleurocapsales</taxon>
        <taxon>Hyellaceae</taxon>
        <taxon>Waterburya</taxon>
        <taxon>Waterburya agarophytonicola</taxon>
    </lineage>
</organism>
<keyword evidence="3" id="KW-1185">Reference proteome</keyword>
<dbReference type="InterPro" id="IPR039554">
    <property type="entry name" value="HigA2-like_HTH"/>
</dbReference>
<dbReference type="PROSITE" id="PS50943">
    <property type="entry name" value="HTH_CROC1"/>
    <property type="match status" value="1"/>
</dbReference>
<name>A0A964BTL5_9CYAN</name>
<reference evidence="2" key="1">
    <citation type="journal article" date="2021" name="Antonie Van Leeuwenhoek">
        <title>Draft genome and description of Waterburya agarophytonicola gen. nov. sp. nov. (Pleurocapsales, Cyanobacteria): a seaweed symbiont.</title>
        <authorList>
            <person name="Bonthond G."/>
            <person name="Shalygin S."/>
            <person name="Bayer T."/>
            <person name="Weinberger F."/>
        </authorList>
    </citation>
    <scope>NUCLEOTIDE SEQUENCE</scope>
    <source>
        <strain evidence="2">KI4</strain>
    </source>
</reference>
<dbReference type="EMBL" id="JADWDC010000075">
    <property type="protein sequence ID" value="MCC0179265.1"/>
    <property type="molecule type" value="Genomic_DNA"/>
</dbReference>
<dbReference type="InterPro" id="IPR010982">
    <property type="entry name" value="Lambda_DNA-bd_dom_sf"/>
</dbReference>
<evidence type="ECO:0000313" key="3">
    <source>
        <dbReference type="Proteomes" id="UP000729733"/>
    </source>
</evidence>
<dbReference type="CDD" id="cd00093">
    <property type="entry name" value="HTH_XRE"/>
    <property type="match status" value="1"/>
</dbReference>
<evidence type="ECO:0000259" key="1">
    <source>
        <dbReference type="PROSITE" id="PS50943"/>
    </source>
</evidence>
<feature type="domain" description="HTH cro/C1-type" evidence="1">
    <location>
        <begin position="41"/>
        <end position="91"/>
    </location>
</feature>
<comment type="caution">
    <text evidence="2">The sequence shown here is derived from an EMBL/GenBank/DDBJ whole genome shotgun (WGS) entry which is preliminary data.</text>
</comment>
<dbReference type="RefSeq" id="WP_229642364.1">
    <property type="nucleotide sequence ID" value="NZ_JADWDC010000075.1"/>
</dbReference>
<dbReference type="GO" id="GO:0003677">
    <property type="term" value="F:DNA binding"/>
    <property type="evidence" value="ECO:0007669"/>
    <property type="project" value="InterPro"/>
</dbReference>
<evidence type="ECO:0000313" key="2">
    <source>
        <dbReference type="EMBL" id="MCC0179265.1"/>
    </source>
</evidence>